<dbReference type="VEuPathDB" id="CryptoDB:Cvel_17257"/>
<evidence type="ECO:0000313" key="1">
    <source>
        <dbReference type="EMBL" id="CEM13572.1"/>
    </source>
</evidence>
<dbReference type="EMBL" id="CDMZ01000404">
    <property type="protein sequence ID" value="CEM13572.1"/>
    <property type="molecule type" value="Genomic_DNA"/>
</dbReference>
<gene>
    <name evidence="1" type="ORF">Cvel_17257</name>
</gene>
<dbReference type="InterPro" id="IPR032675">
    <property type="entry name" value="LRR_dom_sf"/>
</dbReference>
<dbReference type="AlphaFoldDB" id="A0A0G4FIP3"/>
<dbReference type="PhylomeDB" id="A0A0G4FIP3"/>
<organism evidence="1">
    <name type="scientific">Chromera velia CCMP2878</name>
    <dbReference type="NCBI Taxonomy" id="1169474"/>
    <lineage>
        <taxon>Eukaryota</taxon>
        <taxon>Sar</taxon>
        <taxon>Alveolata</taxon>
        <taxon>Colpodellida</taxon>
        <taxon>Chromeraceae</taxon>
        <taxon>Chromera</taxon>
    </lineage>
</organism>
<dbReference type="Gene3D" id="3.80.10.10">
    <property type="entry name" value="Ribonuclease Inhibitor"/>
    <property type="match status" value="2"/>
</dbReference>
<dbReference type="SUPFAM" id="SSF52047">
    <property type="entry name" value="RNI-like"/>
    <property type="match status" value="1"/>
</dbReference>
<protein>
    <submittedName>
        <fullName evidence="1">Uncharacterized protein</fullName>
    </submittedName>
</protein>
<sequence>MESRGRVGDGVKSEWLWAGVALPFFRQKGSSAVKGPALPLLHLFLERGGVAGDSSGEGETDRFCLKSLDQLCRLRWCMLSDTDVEDLADCMGRGDVPRLERLDLEGNFLRSGSCVGPLERALRKETVPHLGVVNLRDSLCVVQEHVKAFLCALSVASVERPPNLDVQLYLSSYILDEEDASSNLIDEEDVRALGAGRHPCLRTLKVDIFNNKVKMFLEEIVRAQDLPPFESFDLFLEYLPDLYQEDTQETGDQPQEVELNEGLSLLDNAIEMGRLGSVRELNVHVEGLEGGDWEGNTAVFTALSLVKLPLLSELGFHRLECTEAAVTHFAQAFRGGALGNPVRAGRFPPQLKRVEFCLHEEATGTNVDGLIRAIAESEKGLPHCADYLDLRGERIGEEALASLAASGGGVSGGKLSHLEILLLQDCEIDDGRLKRWGEACSAYQCPKLRLLVLNHNRISLEGVWAFLDVLTPQSLPQLTDLHLDGQEGLESIEQQREFSTSVRALQDAAHAEGKLLKSTTSMTRFF</sequence>
<accession>A0A0G4FIP3</accession>
<name>A0A0G4FIP3_9ALVE</name>
<proteinExistence type="predicted"/>
<reference evidence="1" key="1">
    <citation type="submission" date="2014-11" db="EMBL/GenBank/DDBJ databases">
        <authorList>
            <person name="Otto D Thomas"/>
            <person name="Naeem Raeece"/>
        </authorList>
    </citation>
    <scope>NUCLEOTIDE SEQUENCE</scope>
</reference>